<name>A0A7R6PPM7_9BACT</name>
<dbReference type="InterPro" id="IPR012902">
    <property type="entry name" value="N_methyl_site"/>
</dbReference>
<evidence type="ECO:0000313" key="2">
    <source>
        <dbReference type="EMBL" id="BBB32976.1"/>
    </source>
</evidence>
<dbReference type="RefSeq" id="WP_201327275.1">
    <property type="nucleotide sequence ID" value="NZ_AP017470.1"/>
</dbReference>
<keyword evidence="1" id="KW-0472">Membrane</keyword>
<keyword evidence="1" id="KW-1133">Transmembrane helix</keyword>
<evidence type="ECO:0008006" key="4">
    <source>
        <dbReference type="Google" id="ProtNLM"/>
    </source>
</evidence>
<evidence type="ECO:0000313" key="3">
    <source>
        <dbReference type="Proteomes" id="UP000595564"/>
    </source>
</evidence>
<proteinExistence type="predicted"/>
<sequence>MKQKNKGFTLVELIIAIAITGIITVTIFQIFGGVVLNWKKAEDRMSQNYKINNLYILLSKKLDELYQYKAVKDPEKYFDGQEDSILFISFYSVKVPYFPVTTKIYLDNEKNLIMEETPFFFDRPDAVIPEPVKMTLWKDVDDFKIFYLTNDRTKRKGSVWENRYEKSLNRAKVLIAVRMDIVLKSGQEITVFSYLKGGKDSKGVSGGLL</sequence>
<dbReference type="Proteomes" id="UP000595564">
    <property type="component" value="Chromosome"/>
</dbReference>
<feature type="transmembrane region" description="Helical" evidence="1">
    <location>
        <begin position="13"/>
        <end position="36"/>
    </location>
</feature>
<dbReference type="PROSITE" id="PS00409">
    <property type="entry name" value="PROKAR_NTER_METHYL"/>
    <property type="match status" value="1"/>
</dbReference>
<keyword evidence="3" id="KW-1185">Reference proteome</keyword>
<dbReference type="AlphaFoldDB" id="A0A7R6PPM7"/>
<keyword evidence="1" id="KW-0812">Transmembrane</keyword>
<dbReference type="KEGG" id="thyd:TTHT_1468"/>
<protein>
    <recommendedName>
        <fullName evidence="4">Prepilin-type N-terminal cleavage/methylation domain-containing protein</fullName>
    </recommendedName>
</protein>
<dbReference type="EMBL" id="AP017470">
    <property type="protein sequence ID" value="BBB32976.1"/>
    <property type="molecule type" value="Genomic_DNA"/>
</dbReference>
<dbReference type="Pfam" id="PF07963">
    <property type="entry name" value="N_methyl"/>
    <property type="match status" value="1"/>
</dbReference>
<accession>A0A7R6PPM7</accession>
<dbReference type="NCBIfam" id="TIGR02532">
    <property type="entry name" value="IV_pilin_GFxxxE"/>
    <property type="match status" value="1"/>
</dbReference>
<reference evidence="2 3" key="1">
    <citation type="journal article" date="2012" name="Extremophiles">
        <title>Thermotomaculum hydrothermale gen. nov., sp. nov., a novel heterotrophic thermophile within the phylum Acidobacteria from a deep-sea hydrothermal vent chimney in the Southern Okinawa Trough.</title>
        <authorList>
            <person name="Izumi H."/>
            <person name="Nunoura T."/>
            <person name="Miyazaki M."/>
            <person name="Mino S."/>
            <person name="Toki T."/>
            <person name="Takai K."/>
            <person name="Sako Y."/>
            <person name="Sawabe T."/>
            <person name="Nakagawa S."/>
        </authorList>
    </citation>
    <scope>NUCLEOTIDE SEQUENCE [LARGE SCALE GENOMIC DNA]</scope>
    <source>
        <strain evidence="2 3">AC55</strain>
    </source>
</reference>
<gene>
    <name evidence="2" type="ORF">TTHT_1468</name>
</gene>
<organism evidence="2 3">
    <name type="scientific">Thermotomaculum hydrothermale</name>
    <dbReference type="NCBI Taxonomy" id="981385"/>
    <lineage>
        <taxon>Bacteria</taxon>
        <taxon>Pseudomonadati</taxon>
        <taxon>Acidobacteriota</taxon>
        <taxon>Holophagae</taxon>
        <taxon>Thermotomaculales</taxon>
        <taxon>Thermotomaculaceae</taxon>
        <taxon>Thermotomaculum</taxon>
    </lineage>
</organism>
<evidence type="ECO:0000256" key="1">
    <source>
        <dbReference type="SAM" id="Phobius"/>
    </source>
</evidence>